<evidence type="ECO:0000256" key="6">
    <source>
        <dbReference type="ARBA" id="ARBA00022968"/>
    </source>
</evidence>
<dbReference type="WBParaSite" id="sdigi.contig23.g1924.t1">
    <property type="protein sequence ID" value="sdigi.contig23.g1924.t1"/>
    <property type="gene ID" value="sdigi.contig23.g1924"/>
</dbReference>
<reference evidence="17" key="1">
    <citation type="submission" date="2022-11" db="UniProtKB">
        <authorList>
            <consortium name="WormBaseParasite"/>
        </authorList>
    </citation>
    <scope>IDENTIFICATION</scope>
</reference>
<dbReference type="EC" id="2.4.1.135" evidence="3 14"/>
<feature type="transmembrane region" description="Helical" evidence="14">
    <location>
        <begin position="16"/>
        <end position="43"/>
    </location>
</feature>
<comment type="pathway">
    <text evidence="14">Protein modification; protein glycosylation.</text>
</comment>
<dbReference type="Pfam" id="PF03360">
    <property type="entry name" value="Glyco_transf_43"/>
    <property type="match status" value="1"/>
</dbReference>
<keyword evidence="8 14" id="KW-0472">Membrane</keyword>
<dbReference type="GO" id="GO:0046872">
    <property type="term" value="F:metal ion binding"/>
    <property type="evidence" value="ECO:0007669"/>
    <property type="project" value="UniProtKB-KW"/>
</dbReference>
<keyword evidence="4 14" id="KW-0808">Transferase</keyword>
<comment type="similarity">
    <text evidence="2 14">Belongs to the glycosyltransferase 43 family.</text>
</comment>
<evidence type="ECO:0000313" key="16">
    <source>
        <dbReference type="Proteomes" id="UP000887581"/>
    </source>
</evidence>
<evidence type="ECO:0000256" key="9">
    <source>
        <dbReference type="ARBA" id="ARBA00023180"/>
    </source>
</evidence>
<dbReference type="GO" id="GO:0015018">
    <property type="term" value="F:galactosylgalactosylxylosylprotein 3-beta-glucuronosyltransferase activity"/>
    <property type="evidence" value="ECO:0007669"/>
    <property type="project" value="UniProtKB-UniRule"/>
</dbReference>
<dbReference type="InterPro" id="IPR005027">
    <property type="entry name" value="Glyco_trans_43"/>
</dbReference>
<dbReference type="Proteomes" id="UP000887581">
    <property type="component" value="Unplaced"/>
</dbReference>
<evidence type="ECO:0000313" key="17">
    <source>
        <dbReference type="WBParaSite" id="sdigi.contig23.g1924.t1"/>
    </source>
</evidence>
<accession>A0A915PSU9</accession>
<dbReference type="PANTHER" id="PTHR10896">
    <property type="entry name" value="GALACTOSYLGALACTOSYLXYLOSYLPROTEIN 3-BETA-GLUCURONOSYLTRANSFERASE BETA-1,3-GLUCURONYLTRANSFERASE"/>
    <property type="match status" value="1"/>
</dbReference>
<evidence type="ECO:0000256" key="4">
    <source>
        <dbReference type="ARBA" id="ARBA00022679"/>
    </source>
</evidence>
<feature type="binding site" evidence="12">
    <location>
        <position position="172"/>
    </location>
    <ligand>
        <name>Mn(2+)</name>
        <dbReference type="ChEBI" id="CHEBI:29035"/>
    </ligand>
</feature>
<dbReference type="GO" id="GO:0005975">
    <property type="term" value="P:carbohydrate metabolic process"/>
    <property type="evidence" value="ECO:0007669"/>
    <property type="project" value="TreeGrafter"/>
</dbReference>
<dbReference type="AlphaFoldDB" id="A0A915PSU9"/>
<evidence type="ECO:0000256" key="5">
    <source>
        <dbReference type="ARBA" id="ARBA00022692"/>
    </source>
</evidence>
<evidence type="ECO:0000256" key="7">
    <source>
        <dbReference type="ARBA" id="ARBA00022989"/>
    </source>
</evidence>
<keyword evidence="14" id="KW-0333">Golgi apparatus</keyword>
<evidence type="ECO:0000256" key="3">
    <source>
        <dbReference type="ARBA" id="ARBA00012641"/>
    </source>
</evidence>
<evidence type="ECO:0000256" key="2">
    <source>
        <dbReference type="ARBA" id="ARBA00007706"/>
    </source>
</evidence>
<comment type="subcellular location">
    <subcellularLocation>
        <location evidence="14">Golgi apparatus membrane</location>
        <topology evidence="14">Single-pass type II membrane protein</topology>
    </subcellularLocation>
    <subcellularLocation>
        <location evidence="1">Membrane</location>
        <topology evidence="1">Single-pass type II membrane protein</topology>
    </subcellularLocation>
</comment>
<keyword evidence="9" id="KW-0325">Glycoprotein</keyword>
<comment type="catalytic activity">
    <reaction evidence="10 14">
        <text>3-O-(beta-D-galactosyl-(1-&gt;3)-beta-D-galactosyl-(1-&gt;4)-beta-D-xylosyl)-L-seryl-[protein] + UDP-alpha-D-glucuronate = 3-O-(beta-D-GlcA-(1-&gt;3)-beta-D-Gal-(1-&gt;3)-beta-D-Gal-(1-&gt;4)-beta-D-Xyl)-L-seryl-[protein] + UDP + H(+)</text>
        <dbReference type="Rhea" id="RHEA:24168"/>
        <dbReference type="Rhea" id="RHEA-COMP:12571"/>
        <dbReference type="Rhea" id="RHEA-COMP:12573"/>
        <dbReference type="ChEBI" id="CHEBI:15378"/>
        <dbReference type="ChEBI" id="CHEBI:58052"/>
        <dbReference type="ChEBI" id="CHEBI:58223"/>
        <dbReference type="ChEBI" id="CHEBI:132090"/>
        <dbReference type="ChEBI" id="CHEBI:132093"/>
        <dbReference type="EC" id="2.4.1.135"/>
    </reaction>
</comment>
<evidence type="ECO:0000256" key="1">
    <source>
        <dbReference type="ARBA" id="ARBA00004606"/>
    </source>
</evidence>
<dbReference type="GO" id="GO:0050650">
    <property type="term" value="P:chondroitin sulfate proteoglycan biosynthetic process"/>
    <property type="evidence" value="ECO:0007669"/>
    <property type="project" value="TreeGrafter"/>
</dbReference>
<evidence type="ECO:0000256" key="14">
    <source>
        <dbReference type="RuleBase" id="RU363127"/>
    </source>
</evidence>
<proteinExistence type="inferred from homology"/>
<dbReference type="PANTHER" id="PTHR10896:SF30">
    <property type="entry name" value="GALACTOSYLGALACTOSYLXYLOSYLPROTEIN 3-BETA-GLUCURONOSYLTRANSFERASE"/>
    <property type="match status" value="1"/>
</dbReference>
<dbReference type="InterPro" id="IPR029044">
    <property type="entry name" value="Nucleotide-diphossugar_trans"/>
</dbReference>
<evidence type="ECO:0000256" key="12">
    <source>
        <dbReference type="PIRSR" id="PIRSR605027-3"/>
    </source>
</evidence>
<evidence type="ECO:0000256" key="15">
    <source>
        <dbReference type="SAM" id="MobiDB-lite"/>
    </source>
</evidence>
<sequence length="370" mass="42797">MRLRRIKFQPKFQRPIGVIFCTLQTVLAITVIIIQTCIIVYLVEQRNYESVIVSSNNCAAFINQRSDGNRTIIVITPTYLRLARLADMTRLSQTLMHINQLIWIVVEDAKHISLPVKQLLDRSRLQYYYFAIKRRPDMPARGWTGRDAGLKFVRERFASLGNNAVVFFADDDNTYDIRLFNHYIRNVDKIGVWAVGTEFCSPFSHKTYSFKRAKNVLNRIKNMNLDVCTTGLVAYNMLEAPKVFAKKIIGWQTIYAPRRKWGFDMAGFAVNLELLLQHPEAGWRTRCPDPSPEPCLMNLLNVSWNDLTPFGMQSWPRDVLVWHTKTIAKVKSRNTYGYNVEVPPGPFMNRTESSNIEKKGKNKKILNGLR</sequence>
<name>A0A915PSU9_9BILA</name>
<keyword evidence="12 14" id="KW-0464">Manganese</keyword>
<comment type="cofactor">
    <cofactor evidence="12 14">
        <name>Mn(2+)</name>
        <dbReference type="ChEBI" id="CHEBI:29035"/>
    </cofactor>
</comment>
<dbReference type="SUPFAM" id="SSF53448">
    <property type="entry name" value="Nucleotide-diphospho-sugar transferases"/>
    <property type="match status" value="1"/>
</dbReference>
<dbReference type="Gene3D" id="3.90.550.10">
    <property type="entry name" value="Spore Coat Polysaccharide Biosynthesis Protein SpsA, Chain A"/>
    <property type="match status" value="1"/>
</dbReference>
<feature type="active site" description="Proton donor/acceptor" evidence="11">
    <location>
        <position position="293"/>
    </location>
</feature>
<protein>
    <recommendedName>
        <fullName evidence="3 14">Galactosylgalactosylxylosylprotein 3-beta-glucuronosyltransferase</fullName>
        <ecNumber evidence="3 14">2.4.1.135</ecNumber>
    </recommendedName>
</protein>
<dbReference type="GO" id="GO:0000139">
    <property type="term" value="C:Golgi membrane"/>
    <property type="evidence" value="ECO:0007669"/>
    <property type="project" value="UniProtKB-SubCell"/>
</dbReference>
<keyword evidence="12 14" id="KW-0479">Metal-binding</keyword>
<keyword evidence="16" id="KW-1185">Reference proteome</keyword>
<evidence type="ECO:0000256" key="8">
    <source>
        <dbReference type="ARBA" id="ARBA00023136"/>
    </source>
</evidence>
<feature type="region of interest" description="Disordered" evidence="15">
    <location>
        <begin position="349"/>
        <end position="370"/>
    </location>
</feature>
<keyword evidence="5 14" id="KW-0812">Transmembrane</keyword>
<feature type="site" description="Interaction with galactose moiety of substrate glycoprotein" evidence="13">
    <location>
        <position position="239"/>
    </location>
</feature>
<evidence type="ECO:0000256" key="10">
    <source>
        <dbReference type="ARBA" id="ARBA00047979"/>
    </source>
</evidence>
<keyword evidence="7 14" id="KW-1133">Transmembrane helix</keyword>
<evidence type="ECO:0000256" key="11">
    <source>
        <dbReference type="PIRSR" id="PIRSR605027-1"/>
    </source>
</evidence>
<evidence type="ECO:0000256" key="13">
    <source>
        <dbReference type="PIRSR" id="PIRSR605027-4"/>
    </source>
</evidence>
<organism evidence="16 17">
    <name type="scientific">Setaria digitata</name>
    <dbReference type="NCBI Taxonomy" id="48799"/>
    <lineage>
        <taxon>Eukaryota</taxon>
        <taxon>Metazoa</taxon>
        <taxon>Ecdysozoa</taxon>
        <taxon>Nematoda</taxon>
        <taxon>Chromadorea</taxon>
        <taxon>Rhabditida</taxon>
        <taxon>Spirurina</taxon>
        <taxon>Spiruromorpha</taxon>
        <taxon>Filarioidea</taxon>
        <taxon>Setariidae</taxon>
        <taxon>Setaria</taxon>
    </lineage>
</organism>
<keyword evidence="6 14" id="KW-0735">Signal-anchor</keyword>